<evidence type="ECO:0000313" key="2">
    <source>
        <dbReference type="Proteomes" id="UP000231019"/>
    </source>
</evidence>
<comment type="caution">
    <text evidence="1">The sequence shown here is derived from an EMBL/GenBank/DDBJ whole genome shotgun (WGS) entry which is preliminary data.</text>
</comment>
<dbReference type="EMBL" id="PFFQ01000053">
    <property type="protein sequence ID" value="PIW15432.1"/>
    <property type="molecule type" value="Genomic_DNA"/>
</dbReference>
<gene>
    <name evidence="1" type="ORF">COW36_18640</name>
</gene>
<dbReference type="AlphaFoldDB" id="A0A2M7G174"/>
<protein>
    <submittedName>
        <fullName evidence="1">Uncharacterized protein</fullName>
    </submittedName>
</protein>
<accession>A0A2M7G174</accession>
<dbReference type="Proteomes" id="UP000231019">
    <property type="component" value="Unassembled WGS sequence"/>
</dbReference>
<reference evidence="1 2" key="1">
    <citation type="submission" date="2017-09" db="EMBL/GenBank/DDBJ databases">
        <title>Depth-based differentiation of microbial function through sediment-hosted aquifers and enrichment of novel symbionts in the deep terrestrial subsurface.</title>
        <authorList>
            <person name="Probst A.J."/>
            <person name="Ladd B."/>
            <person name="Jarett J.K."/>
            <person name="Geller-Mcgrath D.E."/>
            <person name="Sieber C.M."/>
            <person name="Emerson J.B."/>
            <person name="Anantharaman K."/>
            <person name="Thomas B.C."/>
            <person name="Malmstrom R."/>
            <person name="Stieglmeier M."/>
            <person name="Klingl A."/>
            <person name="Woyke T."/>
            <person name="Ryan C.M."/>
            <person name="Banfield J.F."/>
        </authorList>
    </citation>
    <scope>NUCLEOTIDE SEQUENCE [LARGE SCALE GENOMIC DNA]</scope>
    <source>
        <strain evidence="1">CG17_big_fil_post_rev_8_21_14_2_50_48_46</strain>
    </source>
</reference>
<proteinExistence type="predicted"/>
<evidence type="ECO:0000313" key="1">
    <source>
        <dbReference type="EMBL" id="PIW15432.1"/>
    </source>
</evidence>
<organism evidence="1 2">
    <name type="scientific">bacterium (Candidatus Blackallbacteria) CG17_big_fil_post_rev_8_21_14_2_50_48_46</name>
    <dbReference type="NCBI Taxonomy" id="2014261"/>
    <lineage>
        <taxon>Bacteria</taxon>
        <taxon>Candidatus Blackallbacteria</taxon>
    </lineage>
</organism>
<name>A0A2M7G174_9BACT</name>
<sequence length="317" mass="36113">MGPFLPTDLVFPVWGDLHTSLLLNFTLPSLLAPGNLPFWSAQTPTRLIFWTVSEEAAVIASVINQWEWPVNCSFLFRPLPADPLDKPLEVRHYYRSSLAYQAAIAEAREAGHAVMPLTPDLILSSEALHGLAGLLEAELSAVFALGLRLHYETVRPQLLKKKAGNQLVLSGSELVQLLIQHMHAYNRDCFWDAEQFALQPAMSADWLPEGGFCVQAFHLHPLYLHRPLPYRLSELESYFPTLDGLYLQQYARFSTEGLEIVQDRSALVVSFGFDGHPVYEAQRASSLERQRLIHAFSQHYCEPIHRWFYEHALYFQP</sequence>